<proteinExistence type="predicted"/>
<evidence type="ECO:0000259" key="2">
    <source>
        <dbReference type="Pfam" id="PF03067"/>
    </source>
</evidence>
<gene>
    <name evidence="3" type="ORF">GOCE00092_LOCUS10793</name>
</gene>
<organism evidence="3">
    <name type="scientific">Grammatophora oceanica</name>
    <dbReference type="NCBI Taxonomy" id="210454"/>
    <lineage>
        <taxon>Eukaryota</taxon>
        <taxon>Sar</taxon>
        <taxon>Stramenopiles</taxon>
        <taxon>Ochrophyta</taxon>
        <taxon>Bacillariophyta</taxon>
        <taxon>Fragilariophyceae</taxon>
        <taxon>Fragilariophycidae</taxon>
        <taxon>Rhabdonematales</taxon>
        <taxon>Grammatophoraceae</taxon>
        <taxon>Grammatophora</taxon>
    </lineage>
</organism>
<name>A0A7S1Y7U5_9STRA</name>
<feature type="domain" description="Chitin-binding type-4" evidence="2">
    <location>
        <begin position="56"/>
        <end position="300"/>
    </location>
</feature>
<protein>
    <recommendedName>
        <fullName evidence="2">Chitin-binding type-4 domain-containing protein</fullName>
    </recommendedName>
</protein>
<dbReference type="EMBL" id="HBGK01021192">
    <property type="protein sequence ID" value="CAD9281882.1"/>
    <property type="molecule type" value="Transcribed_RNA"/>
</dbReference>
<sequence>MIALVTWQGIGHFRTELASPTSLNFIKYRNRLHHLLVMKISIQLLLLASATTVHGHGYLATPRARQVVAAADGVGSSNDPNAGSLPPRDTCPHCSLIGGQTYGVCGVSVSDLDRDYTFGWDTAAGTPMPWNSEATYEEGGLIEVETVLQTNHGGHIVVGVCADYENPTQACFDANRLEFVEDALYGAPKDINYPDRGYLAPQTSAAQWNPDVSPLVSIQDDINVGGQLCRHIFRLPTGVTGDKVLLQWQWISNLGCRSPGYDVYPFPPGWEPYGNAGDVCTLPMPDIGNAPQHYWQCSEITILSSGPTASIAPAAPATADPTAAPVTASPVSCNIETEGCCSTGPDGCPSWDSPCFTFENCGKTQECQWTVQMKWIGCEDSPVATPSPVDQVTPPPTVAVTPDPTTGPTEATPSPIAPTATPVEATPSPTSAPTVHYSTPAPIVPVPPTMAPADAAGCCTQNFKECITWCGSTEAECDTCSSSGVYWAPNGMSGDSCIARWQQCAHDFGGCCNGLQCIGNQWGAQCKVVDEPFWT</sequence>
<dbReference type="AlphaFoldDB" id="A0A7S1Y7U5"/>
<reference evidence="3" key="1">
    <citation type="submission" date="2021-01" db="EMBL/GenBank/DDBJ databases">
        <authorList>
            <person name="Corre E."/>
            <person name="Pelletier E."/>
            <person name="Niang G."/>
            <person name="Scheremetjew M."/>
            <person name="Finn R."/>
            <person name="Kale V."/>
            <person name="Holt S."/>
            <person name="Cochrane G."/>
            <person name="Meng A."/>
            <person name="Brown T."/>
            <person name="Cohen L."/>
        </authorList>
    </citation>
    <scope>NUCLEOTIDE SEQUENCE</scope>
    <source>
        <strain evidence="3">CCMP 410</strain>
    </source>
</reference>
<dbReference type="InterPro" id="IPR004302">
    <property type="entry name" value="Cellulose/chitin-bd_N"/>
</dbReference>
<feature type="region of interest" description="Disordered" evidence="1">
    <location>
        <begin position="386"/>
        <end position="435"/>
    </location>
</feature>
<evidence type="ECO:0000313" key="3">
    <source>
        <dbReference type="EMBL" id="CAD9281882.1"/>
    </source>
</evidence>
<evidence type="ECO:0000256" key="1">
    <source>
        <dbReference type="SAM" id="MobiDB-lite"/>
    </source>
</evidence>
<feature type="compositionally biased region" description="Low complexity" evidence="1">
    <location>
        <begin position="386"/>
        <end position="422"/>
    </location>
</feature>
<dbReference type="Pfam" id="PF03067">
    <property type="entry name" value="LPMO_10"/>
    <property type="match status" value="1"/>
</dbReference>
<accession>A0A7S1Y7U5</accession>